<dbReference type="Gene3D" id="3.40.50.1820">
    <property type="entry name" value="alpha/beta hydrolase"/>
    <property type="match status" value="2"/>
</dbReference>
<evidence type="ECO:0000256" key="1">
    <source>
        <dbReference type="ARBA" id="ARBA00005964"/>
    </source>
</evidence>
<name>A0A8H3GMW0_9AGAM</name>
<comment type="similarity">
    <text evidence="1">Belongs to the type-B carboxylesterase/lipase family.</text>
</comment>
<reference evidence="4" key="1">
    <citation type="submission" date="2021-01" db="EMBL/GenBank/DDBJ databases">
        <authorList>
            <person name="Kaushik A."/>
        </authorList>
    </citation>
    <scope>NUCLEOTIDE SEQUENCE</scope>
    <source>
        <strain evidence="4">AG1-1B</strain>
    </source>
</reference>
<evidence type="ECO:0000313" key="4">
    <source>
        <dbReference type="EMBL" id="CAE6457591.1"/>
    </source>
</evidence>
<organism evidence="4 5">
    <name type="scientific">Rhizoctonia solani</name>
    <dbReference type="NCBI Taxonomy" id="456999"/>
    <lineage>
        <taxon>Eukaryota</taxon>
        <taxon>Fungi</taxon>
        <taxon>Dikarya</taxon>
        <taxon>Basidiomycota</taxon>
        <taxon>Agaricomycotina</taxon>
        <taxon>Agaricomycetes</taxon>
        <taxon>Cantharellales</taxon>
        <taxon>Ceratobasidiaceae</taxon>
        <taxon>Rhizoctonia</taxon>
    </lineage>
</organism>
<dbReference type="AlphaFoldDB" id="A0A8H3GMW0"/>
<dbReference type="PROSITE" id="PS00941">
    <property type="entry name" value="CARBOXYLESTERASE_B_2"/>
    <property type="match status" value="1"/>
</dbReference>
<dbReference type="GO" id="GO:0052689">
    <property type="term" value="F:carboxylic ester hydrolase activity"/>
    <property type="evidence" value="ECO:0007669"/>
    <property type="project" value="TreeGrafter"/>
</dbReference>
<comment type="caution">
    <text evidence="4">The sequence shown here is derived from an EMBL/GenBank/DDBJ whole genome shotgun (WGS) entry which is preliminary data.</text>
</comment>
<dbReference type="PANTHER" id="PTHR43918">
    <property type="entry name" value="ACETYLCHOLINESTERASE"/>
    <property type="match status" value="1"/>
</dbReference>
<accession>A0A8H3GMW0</accession>
<evidence type="ECO:0000256" key="2">
    <source>
        <dbReference type="ARBA" id="ARBA00022801"/>
    </source>
</evidence>
<feature type="domain" description="Carboxylesterase type B" evidence="3">
    <location>
        <begin position="69"/>
        <end position="405"/>
    </location>
</feature>
<evidence type="ECO:0000313" key="5">
    <source>
        <dbReference type="Proteomes" id="UP000663826"/>
    </source>
</evidence>
<gene>
    <name evidence="4" type="ORF">RDB_LOCUS84855</name>
</gene>
<dbReference type="InterPro" id="IPR050654">
    <property type="entry name" value="AChE-related_enzymes"/>
</dbReference>
<dbReference type="PANTHER" id="PTHR43918:SF4">
    <property type="entry name" value="CARBOXYLIC ESTER HYDROLASE"/>
    <property type="match status" value="1"/>
</dbReference>
<dbReference type="InterPro" id="IPR002018">
    <property type="entry name" value="CarbesteraseB"/>
</dbReference>
<protein>
    <recommendedName>
        <fullName evidence="3">Carboxylesterase type B domain-containing protein</fullName>
    </recommendedName>
</protein>
<dbReference type="Pfam" id="PF00135">
    <property type="entry name" value="COesterase"/>
    <property type="match status" value="1"/>
</dbReference>
<evidence type="ECO:0000259" key="3">
    <source>
        <dbReference type="Pfam" id="PF00135"/>
    </source>
</evidence>
<dbReference type="Proteomes" id="UP000663826">
    <property type="component" value="Unassembled WGS sequence"/>
</dbReference>
<keyword evidence="2" id="KW-0378">Hydrolase</keyword>
<sequence length="549" mass="58895">MIEAPPYLDRGMKKLDVPGLILFIKYRSLPSVITMVFWGRASTLLLACVPLINVAALSVRDASAPSDELLVNTASGKVQGFYNNTAHTVRAFLGVPFAAAPIGPSRFLPPQARQSSSSVIKATSWPPSCPGLLSGLPSATFSSLPYFPIAGLNEDCLTVNVWTPSASRFKKGQLLPVSIYIYGGSFDEGGTSVLAYEATDLVANQDIVVVTLNYRVTIFGNPNSPYLASKGGPVNIGLLDQRFAIEWLQKNVASFGGDPERMIAFGQSAGSVSAGFMPFAYPKNPIVTGVGELSAPTLISGDAIVMPGIAQGNFTDIASAVGCAPGNTTDKQIFECMQNVPWKTLTDYINGHPEKNYLFRIVADGITAFKDIPARIAAGKLAKIPQFNGQLENEGDSLVPSSPDGIDQAAADAFGYALLVCPAAREAQLRVDAGLKTFRYRYSGIYPNLSPYPFLRTYHNSDVPMWFGSVNTIKGLKENTTAEQKKQSAYMQGALAAFTKDPEQGLIKYGWPLYQGNKGKTLVHLDPRNSSELVVFESPAEFDAPCGSA</sequence>
<dbReference type="SUPFAM" id="SSF53474">
    <property type="entry name" value="alpha/beta-Hydrolases"/>
    <property type="match status" value="1"/>
</dbReference>
<dbReference type="EMBL" id="CAJMWQ010001636">
    <property type="protein sequence ID" value="CAE6457591.1"/>
    <property type="molecule type" value="Genomic_DNA"/>
</dbReference>
<dbReference type="InterPro" id="IPR029058">
    <property type="entry name" value="AB_hydrolase_fold"/>
</dbReference>
<proteinExistence type="inferred from homology"/>
<dbReference type="InterPro" id="IPR019819">
    <property type="entry name" value="Carboxylesterase_B_CS"/>
</dbReference>